<evidence type="ECO:0000313" key="10">
    <source>
        <dbReference type="Proteomes" id="UP000464658"/>
    </source>
</evidence>
<dbReference type="Pfam" id="PF02378">
    <property type="entry name" value="PTS_EIIC"/>
    <property type="match status" value="1"/>
</dbReference>
<dbReference type="GO" id="GO:0015771">
    <property type="term" value="P:trehalose transport"/>
    <property type="evidence" value="ECO:0007669"/>
    <property type="project" value="TreeGrafter"/>
</dbReference>
<dbReference type="Proteomes" id="UP000464658">
    <property type="component" value="Chromosome"/>
</dbReference>
<keyword evidence="7" id="KW-0472">Membrane</keyword>
<evidence type="ECO:0000256" key="7">
    <source>
        <dbReference type="ARBA" id="ARBA00023136"/>
    </source>
</evidence>
<dbReference type="GO" id="GO:0005886">
    <property type="term" value="C:plasma membrane"/>
    <property type="evidence" value="ECO:0007669"/>
    <property type="project" value="UniProtKB-SubCell"/>
</dbReference>
<dbReference type="InterPro" id="IPR003352">
    <property type="entry name" value="PTS_EIIC"/>
</dbReference>
<keyword evidence="2" id="KW-0813">Transport</keyword>
<proteinExistence type="predicted"/>
<keyword evidence="3" id="KW-1003">Cell membrane</keyword>
<reference evidence="9 10" key="1">
    <citation type="submission" date="2019-12" db="EMBL/GenBank/DDBJ databases">
        <title>Full genome sequence of a Bacillus safensis strain isolated from commercially available natto in Indonesia.</title>
        <authorList>
            <person name="Yoshida M."/>
            <person name="Uomi M."/>
            <person name="Waturangi D."/>
            <person name="Ekaputri J.J."/>
            <person name="Setiamarga D.H.E."/>
        </authorList>
    </citation>
    <scope>NUCLEOTIDE SEQUENCE [LARGE SCALE GENOMIC DNA]</scope>
    <source>
        <strain evidence="9 10">IDN1</strain>
    </source>
</reference>
<organism evidence="9 10">
    <name type="scientific">Bacillus safensis</name>
    <dbReference type="NCBI Taxonomy" id="561879"/>
    <lineage>
        <taxon>Bacteria</taxon>
        <taxon>Bacillati</taxon>
        <taxon>Bacillota</taxon>
        <taxon>Bacilli</taxon>
        <taxon>Bacillales</taxon>
        <taxon>Bacillaceae</taxon>
        <taxon>Bacillus</taxon>
    </lineage>
</organism>
<evidence type="ECO:0000256" key="1">
    <source>
        <dbReference type="ARBA" id="ARBA00004651"/>
    </source>
</evidence>
<dbReference type="PANTHER" id="PTHR30175:SF7">
    <property type="entry name" value="NEGATIVE REGULATOR OF SACY ACTIVITY"/>
    <property type="match status" value="1"/>
</dbReference>
<feature type="domain" description="Phosphotransferase system EIIC" evidence="8">
    <location>
        <begin position="7"/>
        <end position="56"/>
    </location>
</feature>
<keyword evidence="6" id="KW-1133">Transmembrane helix</keyword>
<comment type="subcellular location">
    <subcellularLocation>
        <location evidence="1">Cell membrane</location>
        <topology evidence="1">Multi-pass membrane protein</topology>
    </subcellularLocation>
</comment>
<keyword evidence="4" id="KW-0762">Sugar transport</keyword>
<dbReference type="GO" id="GO:0090589">
    <property type="term" value="F:protein-phosphocysteine-trehalose phosphotransferase system transporter activity"/>
    <property type="evidence" value="ECO:0007669"/>
    <property type="project" value="TreeGrafter"/>
</dbReference>
<evidence type="ECO:0000256" key="5">
    <source>
        <dbReference type="ARBA" id="ARBA00022692"/>
    </source>
</evidence>
<evidence type="ECO:0000256" key="2">
    <source>
        <dbReference type="ARBA" id="ARBA00022448"/>
    </source>
</evidence>
<name>A0A5S9MI02_BACIA</name>
<evidence type="ECO:0000259" key="8">
    <source>
        <dbReference type="Pfam" id="PF02378"/>
    </source>
</evidence>
<dbReference type="GO" id="GO:0008982">
    <property type="term" value="F:protein-N(PI)-phosphohistidine-sugar phosphotransferase activity"/>
    <property type="evidence" value="ECO:0007669"/>
    <property type="project" value="InterPro"/>
</dbReference>
<evidence type="ECO:0000256" key="4">
    <source>
        <dbReference type="ARBA" id="ARBA00022597"/>
    </source>
</evidence>
<evidence type="ECO:0000256" key="6">
    <source>
        <dbReference type="ARBA" id="ARBA00022989"/>
    </source>
</evidence>
<dbReference type="EMBL" id="AP021906">
    <property type="protein sequence ID" value="BBP93067.1"/>
    <property type="molecule type" value="Genomic_DNA"/>
</dbReference>
<dbReference type="InterPro" id="IPR050558">
    <property type="entry name" value="PTS_Sugar-Specific_Components"/>
</dbReference>
<evidence type="ECO:0000313" key="9">
    <source>
        <dbReference type="EMBL" id="BBP93067.1"/>
    </source>
</evidence>
<dbReference type="AlphaFoldDB" id="A0A5S9MI02"/>
<evidence type="ECO:0000256" key="3">
    <source>
        <dbReference type="ARBA" id="ARBA00022475"/>
    </source>
</evidence>
<protein>
    <recommendedName>
        <fullName evidence="8">Phosphotransferase system EIIC domain-containing protein</fullName>
    </recommendedName>
</protein>
<gene>
    <name evidence="9" type="ORF">BsIDN1_66850</name>
</gene>
<keyword evidence="5" id="KW-0812">Transmembrane</keyword>
<sequence>MGLLGMMKAFKWADPSSAIFQMLDMFSSAAFIILPILIGVSAAKEFGGNPYLGAVIGEL</sequence>
<dbReference type="PANTHER" id="PTHR30175">
    <property type="entry name" value="PHOSPHOTRANSFERASE SYSTEM TRANSPORT PROTEIN"/>
    <property type="match status" value="1"/>
</dbReference>
<dbReference type="GO" id="GO:0009401">
    <property type="term" value="P:phosphoenolpyruvate-dependent sugar phosphotransferase system"/>
    <property type="evidence" value="ECO:0007669"/>
    <property type="project" value="InterPro"/>
</dbReference>
<accession>A0A5S9MI02</accession>